<keyword evidence="2" id="KW-1185">Reference proteome</keyword>
<dbReference type="EMBL" id="JAINUG010000120">
    <property type="protein sequence ID" value="KAJ8395036.1"/>
    <property type="molecule type" value="Genomic_DNA"/>
</dbReference>
<evidence type="ECO:0000313" key="2">
    <source>
        <dbReference type="Proteomes" id="UP001221898"/>
    </source>
</evidence>
<reference evidence="1" key="1">
    <citation type="journal article" date="2023" name="Science">
        <title>Genome structures resolve the early diversification of teleost fishes.</title>
        <authorList>
            <person name="Parey E."/>
            <person name="Louis A."/>
            <person name="Montfort J."/>
            <person name="Bouchez O."/>
            <person name="Roques C."/>
            <person name="Iampietro C."/>
            <person name="Lluch J."/>
            <person name="Castinel A."/>
            <person name="Donnadieu C."/>
            <person name="Desvignes T."/>
            <person name="Floi Bucao C."/>
            <person name="Jouanno E."/>
            <person name="Wen M."/>
            <person name="Mejri S."/>
            <person name="Dirks R."/>
            <person name="Jansen H."/>
            <person name="Henkel C."/>
            <person name="Chen W.J."/>
            <person name="Zahm M."/>
            <person name="Cabau C."/>
            <person name="Klopp C."/>
            <person name="Thompson A.W."/>
            <person name="Robinson-Rechavi M."/>
            <person name="Braasch I."/>
            <person name="Lecointre G."/>
            <person name="Bobe J."/>
            <person name="Postlethwait J.H."/>
            <person name="Berthelot C."/>
            <person name="Roest Crollius H."/>
            <person name="Guiguen Y."/>
        </authorList>
    </citation>
    <scope>NUCLEOTIDE SEQUENCE</scope>
    <source>
        <strain evidence="1">NC1722</strain>
    </source>
</reference>
<evidence type="ECO:0000313" key="1">
    <source>
        <dbReference type="EMBL" id="KAJ8395036.1"/>
    </source>
</evidence>
<dbReference type="AlphaFoldDB" id="A0AAD7WFB6"/>
<gene>
    <name evidence="1" type="ORF">AAFF_G00039870</name>
</gene>
<proteinExistence type="predicted"/>
<organism evidence="1 2">
    <name type="scientific">Aldrovandia affinis</name>
    <dbReference type="NCBI Taxonomy" id="143900"/>
    <lineage>
        <taxon>Eukaryota</taxon>
        <taxon>Metazoa</taxon>
        <taxon>Chordata</taxon>
        <taxon>Craniata</taxon>
        <taxon>Vertebrata</taxon>
        <taxon>Euteleostomi</taxon>
        <taxon>Actinopterygii</taxon>
        <taxon>Neopterygii</taxon>
        <taxon>Teleostei</taxon>
        <taxon>Notacanthiformes</taxon>
        <taxon>Halosauridae</taxon>
        <taxon>Aldrovandia</taxon>
    </lineage>
</organism>
<comment type="caution">
    <text evidence="1">The sequence shown here is derived from an EMBL/GenBank/DDBJ whole genome shotgun (WGS) entry which is preliminary data.</text>
</comment>
<sequence length="83" mass="9084">MMSPAALQASAVWSLRQRHVLPQGSATRLTDSLLIRLRRQPCSTSFLRCPEKRTGRYAPVTQQLVVISLPHLGPPPSPGPGSR</sequence>
<dbReference type="Proteomes" id="UP001221898">
    <property type="component" value="Unassembled WGS sequence"/>
</dbReference>
<accession>A0AAD7WFB6</accession>
<name>A0AAD7WFB6_9TELE</name>
<protein>
    <submittedName>
        <fullName evidence="1">Uncharacterized protein</fullName>
    </submittedName>
</protein>